<dbReference type="PRINTS" id="PR00094">
    <property type="entry name" value="ADENYLTKNASE"/>
</dbReference>
<dbReference type="PANTHER" id="PTHR23359">
    <property type="entry name" value="NUCLEOTIDE KINASE"/>
    <property type="match status" value="1"/>
</dbReference>
<dbReference type="Pfam" id="PF05186">
    <property type="entry name" value="Dpy-30"/>
    <property type="match status" value="1"/>
</dbReference>
<dbReference type="InterPro" id="IPR047499">
    <property type="entry name" value="DD_AK7"/>
</dbReference>
<accession>A0A8C5C040</accession>
<organism evidence="6 7">
    <name type="scientific">Gadus morhua</name>
    <name type="common">Atlantic cod</name>
    <dbReference type="NCBI Taxonomy" id="8049"/>
    <lineage>
        <taxon>Eukaryota</taxon>
        <taxon>Metazoa</taxon>
        <taxon>Chordata</taxon>
        <taxon>Craniata</taxon>
        <taxon>Vertebrata</taxon>
        <taxon>Euteleostomi</taxon>
        <taxon>Actinopterygii</taxon>
        <taxon>Neopterygii</taxon>
        <taxon>Teleostei</taxon>
        <taxon>Neoteleostei</taxon>
        <taxon>Acanthomorphata</taxon>
        <taxon>Zeiogadaria</taxon>
        <taxon>Gadariae</taxon>
        <taxon>Gadiformes</taxon>
        <taxon>Gadoidei</taxon>
        <taxon>Gadidae</taxon>
        <taxon>Gadus</taxon>
    </lineage>
</organism>
<dbReference type="GeneTree" id="ENSGT00390000015102"/>
<keyword evidence="2" id="KW-0547">Nucleotide-binding</keyword>
<dbReference type="InterPro" id="IPR027417">
    <property type="entry name" value="P-loop_NTPase"/>
</dbReference>
<sequence>MGEEVEQVLSKRIFINNVDKYSSKFIAKYLSTCVAGESSEEAEPEEEPSSRSSEGQTAELGTFKIVGTVSASSKEKLSFLQHAYPSPSRGELLGHLLQCDVVVYNISESTASDQVEEATWALTELHSKMGSFQSQKLFILVSSVMTWALTKPPKDDPDAHLTDEDYRRRRPHPSFKDHNTLEKLVLKLGREKSKLSGYAVASGLQYGRGENIFHYFFKVASWSMPLDKLPLFGPGLNQVPIIHINDLASVIQNTIDHKPKSHYILAVDDSKNTLEEIVMMISETLGPGKIQRLPKEEAILMRALEVKELECLSVDQGMEAPLLKDLFNVRWTSESGMVENMERIVSEYKHFRQLLPIRIFLTGPPAVGKSTVAQKLCDYYKLHHIKVEQLIREKIQQLEILSSVDQPENSGEDMQAVTQEQLEAIQESLVMDQGVLADHLMIPILQEKLNSKPCAHQGFVLDGFPETYEQAKMIFLDEDSDGEEGRSKIPGCNKRITPEHVFVLDASDTFLSERAQSLPQGAAEEAGYTREAFVPRLAQYRLTTSLEETLWDYFDEQEIHPVHIEVTFDDPESEAVLKMITEAVGEPKNYGPSEEELAEKARRLAAAQLEARALGAVEKRRRDEVELGEMAAKHEEWKRNREEVKRQERELMEARSLPLRNYLMKYVMPSLSQAMLDCCAQKPEDPIDYLVRLRFTHCFCNAAQKVRE</sequence>
<dbReference type="Gene3D" id="3.40.50.300">
    <property type="entry name" value="P-loop containing nucleotide triphosphate hydrolases"/>
    <property type="match status" value="1"/>
</dbReference>
<feature type="coiled-coil region" evidence="4">
    <location>
        <begin position="627"/>
        <end position="654"/>
    </location>
</feature>
<proteinExistence type="predicted"/>
<keyword evidence="7" id="KW-1185">Reference proteome</keyword>
<feature type="compositionally biased region" description="Acidic residues" evidence="5">
    <location>
        <begin position="38"/>
        <end position="47"/>
    </location>
</feature>
<feature type="region of interest" description="Disordered" evidence="5">
    <location>
        <begin position="153"/>
        <end position="174"/>
    </location>
</feature>
<evidence type="ECO:0000256" key="2">
    <source>
        <dbReference type="ARBA" id="ARBA00022741"/>
    </source>
</evidence>
<evidence type="ECO:0000256" key="3">
    <source>
        <dbReference type="ARBA" id="ARBA00022777"/>
    </source>
</evidence>
<keyword evidence="3" id="KW-0418">Kinase</keyword>
<dbReference type="CDD" id="cd22967">
    <property type="entry name" value="DD_AK7"/>
    <property type="match status" value="1"/>
</dbReference>
<dbReference type="InterPro" id="IPR036291">
    <property type="entry name" value="NAD(P)-bd_dom_sf"/>
</dbReference>
<dbReference type="GO" id="GO:0006139">
    <property type="term" value="P:nucleobase-containing compound metabolic process"/>
    <property type="evidence" value="ECO:0007669"/>
    <property type="project" value="InterPro"/>
</dbReference>
<keyword evidence="1" id="KW-0808">Transferase</keyword>
<dbReference type="SUPFAM" id="SSF51735">
    <property type="entry name" value="NAD(P)-binding Rossmann-fold domains"/>
    <property type="match status" value="1"/>
</dbReference>
<dbReference type="InterPro" id="IPR000850">
    <property type="entry name" value="Adenylat/UMP-CMP_kin"/>
</dbReference>
<dbReference type="OMA" id="YTEEHML"/>
<dbReference type="Gene3D" id="3.40.50.720">
    <property type="entry name" value="NAD(P)-binding Rossmann-like Domain"/>
    <property type="match status" value="1"/>
</dbReference>
<keyword evidence="4" id="KW-0175">Coiled coil</keyword>
<dbReference type="GO" id="GO:0019205">
    <property type="term" value="F:nucleobase-containing compound kinase activity"/>
    <property type="evidence" value="ECO:0007669"/>
    <property type="project" value="InterPro"/>
</dbReference>
<protein>
    <submittedName>
        <fullName evidence="6">Adenylate kinase 7-like</fullName>
    </submittedName>
</protein>
<dbReference type="Ensembl" id="ENSGMOT00000053419.1">
    <property type="protein sequence ID" value="ENSGMOP00000054595.1"/>
    <property type="gene ID" value="ENSGMOG00000001376.2"/>
</dbReference>
<reference evidence="6" key="1">
    <citation type="submission" date="2025-08" db="UniProtKB">
        <authorList>
            <consortium name="Ensembl"/>
        </authorList>
    </citation>
    <scope>IDENTIFICATION</scope>
</reference>
<dbReference type="Gene3D" id="1.20.890.10">
    <property type="entry name" value="cAMP-dependent protein kinase regulatory subunit, dimerization-anchoring domain"/>
    <property type="match status" value="1"/>
</dbReference>
<name>A0A8C5C040_GADMO</name>
<reference evidence="6" key="2">
    <citation type="submission" date="2025-09" db="UniProtKB">
        <authorList>
            <consortium name="Ensembl"/>
        </authorList>
    </citation>
    <scope>IDENTIFICATION</scope>
</reference>
<evidence type="ECO:0000256" key="1">
    <source>
        <dbReference type="ARBA" id="ARBA00022679"/>
    </source>
</evidence>
<dbReference type="SUPFAM" id="SSF52540">
    <property type="entry name" value="P-loop containing nucleoside triphosphate hydrolases"/>
    <property type="match status" value="1"/>
</dbReference>
<dbReference type="InterPro" id="IPR007858">
    <property type="entry name" value="Dpy-30_motif"/>
</dbReference>
<feature type="compositionally biased region" description="Basic and acidic residues" evidence="5">
    <location>
        <begin position="153"/>
        <end position="167"/>
    </location>
</feature>
<dbReference type="Proteomes" id="UP000694546">
    <property type="component" value="Chromosome 21"/>
</dbReference>
<evidence type="ECO:0000313" key="7">
    <source>
        <dbReference type="Proteomes" id="UP000694546"/>
    </source>
</evidence>
<gene>
    <name evidence="6" type="primary">LOC115534769</name>
</gene>
<evidence type="ECO:0000313" key="6">
    <source>
        <dbReference type="Ensembl" id="ENSGMOP00000054595.1"/>
    </source>
</evidence>
<dbReference type="Pfam" id="PF13207">
    <property type="entry name" value="AAA_17"/>
    <property type="match status" value="1"/>
</dbReference>
<evidence type="ECO:0000256" key="4">
    <source>
        <dbReference type="SAM" id="Coils"/>
    </source>
</evidence>
<dbReference type="AlphaFoldDB" id="A0A8C5C040"/>
<feature type="region of interest" description="Disordered" evidence="5">
    <location>
        <begin position="37"/>
        <end position="57"/>
    </location>
</feature>
<dbReference type="GO" id="GO:0005524">
    <property type="term" value="F:ATP binding"/>
    <property type="evidence" value="ECO:0007669"/>
    <property type="project" value="InterPro"/>
</dbReference>
<dbReference type="CDD" id="cd01428">
    <property type="entry name" value="ADK"/>
    <property type="match status" value="1"/>
</dbReference>
<evidence type="ECO:0000256" key="5">
    <source>
        <dbReference type="SAM" id="MobiDB-lite"/>
    </source>
</evidence>